<gene>
    <name evidence="1" type="ORF">DARMORV10_A05P14160.1</name>
</gene>
<dbReference type="EMBL" id="HG994359">
    <property type="protein sequence ID" value="CAF2096376.1"/>
    <property type="molecule type" value="Genomic_DNA"/>
</dbReference>
<dbReference type="Proteomes" id="UP001295469">
    <property type="component" value="Chromosome A05"/>
</dbReference>
<dbReference type="AlphaFoldDB" id="A0A816TC05"/>
<accession>A0A816TC05</accession>
<proteinExistence type="predicted"/>
<protein>
    <submittedName>
        <fullName evidence="1">(rape) hypothetical protein</fullName>
    </submittedName>
</protein>
<evidence type="ECO:0000313" key="1">
    <source>
        <dbReference type="EMBL" id="CAF2096376.1"/>
    </source>
</evidence>
<reference evidence="1" key="1">
    <citation type="submission" date="2021-01" db="EMBL/GenBank/DDBJ databases">
        <authorList>
            <consortium name="Genoscope - CEA"/>
            <person name="William W."/>
        </authorList>
    </citation>
    <scope>NUCLEOTIDE SEQUENCE</scope>
</reference>
<sequence length="151" mass="17256">MKHVWIQNNEGNRADLDLFLKKLNIGCRACYETYYCVVCYYTEAESRIAWILLRIRSNALIACFSEKRGRMLHNCGLELLSEKPNLLKQVLQSRLRFYLKATTRLARGNHVKGHLLPIDMSVLKKKKLSFSLESEVSFSLVSSSGGRSGPT</sequence>
<name>A0A816TC05_BRANA</name>
<organism evidence="1">
    <name type="scientific">Brassica napus</name>
    <name type="common">Rape</name>
    <dbReference type="NCBI Taxonomy" id="3708"/>
    <lineage>
        <taxon>Eukaryota</taxon>
        <taxon>Viridiplantae</taxon>
        <taxon>Streptophyta</taxon>
        <taxon>Embryophyta</taxon>
        <taxon>Tracheophyta</taxon>
        <taxon>Spermatophyta</taxon>
        <taxon>Magnoliopsida</taxon>
        <taxon>eudicotyledons</taxon>
        <taxon>Gunneridae</taxon>
        <taxon>Pentapetalae</taxon>
        <taxon>rosids</taxon>
        <taxon>malvids</taxon>
        <taxon>Brassicales</taxon>
        <taxon>Brassicaceae</taxon>
        <taxon>Brassiceae</taxon>
        <taxon>Brassica</taxon>
    </lineage>
</organism>